<dbReference type="GO" id="GO:0008206">
    <property type="term" value="P:bile acid metabolic process"/>
    <property type="evidence" value="ECO:0007669"/>
    <property type="project" value="UniProtKB-ARBA"/>
</dbReference>
<dbReference type="InterPro" id="IPR036291">
    <property type="entry name" value="NAD(P)-bd_dom_sf"/>
</dbReference>
<dbReference type="SUPFAM" id="SSF51735">
    <property type="entry name" value="NAD(P)-binding Rossmann-fold domains"/>
    <property type="match status" value="1"/>
</dbReference>
<evidence type="ECO:0000256" key="3">
    <source>
        <dbReference type="ARBA" id="ARBA00023221"/>
    </source>
</evidence>
<evidence type="ECO:0000256" key="1">
    <source>
        <dbReference type="ARBA" id="ARBA00006484"/>
    </source>
</evidence>
<dbReference type="Pfam" id="PF13561">
    <property type="entry name" value="adh_short_C2"/>
    <property type="match status" value="1"/>
</dbReference>
<dbReference type="EMBL" id="QRZM01000007">
    <property type="protein sequence ID" value="RGV74533.1"/>
    <property type="molecule type" value="Genomic_DNA"/>
</dbReference>
<dbReference type="InterPro" id="IPR002347">
    <property type="entry name" value="SDR_fam"/>
</dbReference>
<name>A0A412Z3J9_9FIRM</name>
<keyword evidence="3" id="KW-0443">Lipid metabolism</keyword>
<dbReference type="GO" id="GO:0016491">
    <property type="term" value="F:oxidoreductase activity"/>
    <property type="evidence" value="ECO:0007669"/>
    <property type="project" value="UniProtKB-KW"/>
</dbReference>
<protein>
    <submittedName>
        <fullName evidence="4">SDR family oxidoreductase</fullName>
    </submittedName>
</protein>
<comment type="similarity">
    <text evidence="1">Belongs to the short-chain dehydrogenases/reductases (SDR) family.</text>
</comment>
<dbReference type="PRINTS" id="PR00080">
    <property type="entry name" value="SDRFAMILY"/>
</dbReference>
<organism evidence="4 5">
    <name type="scientific">Enterocloster bolteae</name>
    <dbReference type="NCBI Taxonomy" id="208479"/>
    <lineage>
        <taxon>Bacteria</taxon>
        <taxon>Bacillati</taxon>
        <taxon>Bacillota</taxon>
        <taxon>Clostridia</taxon>
        <taxon>Lachnospirales</taxon>
        <taxon>Lachnospiraceae</taxon>
        <taxon>Enterocloster</taxon>
    </lineage>
</organism>
<accession>A0A412Z3J9</accession>
<dbReference type="Gene3D" id="3.40.50.720">
    <property type="entry name" value="NAD(P)-binding Rossmann-like Domain"/>
    <property type="match status" value="1"/>
</dbReference>
<reference evidence="4 5" key="1">
    <citation type="submission" date="2018-08" db="EMBL/GenBank/DDBJ databases">
        <title>A genome reference for cultivated species of the human gut microbiota.</title>
        <authorList>
            <person name="Zou Y."/>
            <person name="Xue W."/>
            <person name="Luo G."/>
        </authorList>
    </citation>
    <scope>NUCLEOTIDE SEQUENCE [LARGE SCALE GENOMIC DNA]</scope>
    <source>
        <strain evidence="4 5">AF14-18</strain>
    </source>
</reference>
<dbReference type="RefSeq" id="WP_054354423.1">
    <property type="nucleotide sequence ID" value="NZ_CAUFHZ010000027.1"/>
</dbReference>
<dbReference type="InterPro" id="IPR050259">
    <property type="entry name" value="SDR"/>
</dbReference>
<dbReference type="CDD" id="cd05233">
    <property type="entry name" value="SDR_c"/>
    <property type="match status" value="1"/>
</dbReference>
<evidence type="ECO:0000313" key="4">
    <source>
        <dbReference type="EMBL" id="RGV74533.1"/>
    </source>
</evidence>
<dbReference type="Proteomes" id="UP000284543">
    <property type="component" value="Unassembled WGS sequence"/>
</dbReference>
<evidence type="ECO:0000256" key="2">
    <source>
        <dbReference type="ARBA" id="ARBA00023002"/>
    </source>
</evidence>
<comment type="caution">
    <text evidence="4">The sequence shown here is derived from an EMBL/GenBank/DDBJ whole genome shotgun (WGS) entry which is preliminary data.</text>
</comment>
<keyword evidence="3" id="KW-0753">Steroid metabolism</keyword>
<gene>
    <name evidence="4" type="ORF">DWW02_17910</name>
</gene>
<sequence>MDLGLKGKVAIVTGGGRGIGKGCSTVLAQEGCSLAIADLAHDEDTRAYMDGLVKQYGVDVLELNADVSDENQIDMIFQAALEHFGRVDILINNAGRGAIRKPFHQLTTEDWRSVQEITLNSQFFMSRKFVKYCRDNERPGSIVNVLSKSAFTTNSKDNTTYISAKMGAYGLTKGVANEMAPYGIRVNGIVPGYVQTERTYPDGDARTERMRALLPTGKFTLPIEIGRVAAFLCSDCSSQIIGAAIDCSGGTML</sequence>
<dbReference type="AlphaFoldDB" id="A0A412Z3J9"/>
<dbReference type="FunFam" id="3.40.50.720:FF:000084">
    <property type="entry name" value="Short-chain dehydrogenase reductase"/>
    <property type="match status" value="1"/>
</dbReference>
<keyword evidence="2" id="KW-0560">Oxidoreductase</keyword>
<proteinExistence type="inferred from homology"/>
<dbReference type="PANTHER" id="PTHR42879">
    <property type="entry name" value="3-OXOACYL-(ACYL-CARRIER-PROTEIN) REDUCTASE"/>
    <property type="match status" value="1"/>
</dbReference>
<evidence type="ECO:0000313" key="5">
    <source>
        <dbReference type="Proteomes" id="UP000284543"/>
    </source>
</evidence>
<dbReference type="PRINTS" id="PR00081">
    <property type="entry name" value="GDHRDH"/>
</dbReference>